<reference evidence="4 5" key="2">
    <citation type="journal article" date="2018" name="Int. J. Syst. Evol. Microbiol.">
        <title>Marinobacterium aestuarii sp. nov., a benzene-degrading marine bacterium isolated from estuary sediment.</title>
        <authorList>
            <person name="Bae S.S."/>
            <person name="Jung J."/>
            <person name="Chung D."/>
            <person name="Baek K."/>
        </authorList>
    </citation>
    <scope>NUCLEOTIDE SEQUENCE [LARGE SCALE GENOMIC DNA]</scope>
    <source>
        <strain evidence="4 5">ST58-10</strain>
    </source>
</reference>
<dbReference type="AlphaFoldDB" id="A0A1A9EUM0"/>
<keyword evidence="5" id="KW-1185">Reference proteome</keyword>
<dbReference type="Pfam" id="PF05036">
    <property type="entry name" value="SPOR"/>
    <property type="match status" value="1"/>
</dbReference>
<evidence type="ECO:0000313" key="4">
    <source>
        <dbReference type="EMBL" id="ANG61341.1"/>
    </source>
</evidence>
<evidence type="ECO:0000256" key="2">
    <source>
        <dbReference type="SAM" id="Phobius"/>
    </source>
</evidence>
<evidence type="ECO:0000259" key="3">
    <source>
        <dbReference type="PROSITE" id="PS51724"/>
    </source>
</evidence>
<feature type="region of interest" description="Disordered" evidence="1">
    <location>
        <begin position="76"/>
        <end position="96"/>
    </location>
</feature>
<proteinExistence type="predicted"/>
<protein>
    <recommendedName>
        <fullName evidence="3">SPOR domain-containing protein</fullName>
    </recommendedName>
</protein>
<dbReference type="PROSITE" id="PS51724">
    <property type="entry name" value="SPOR"/>
    <property type="match status" value="1"/>
</dbReference>
<name>A0A1A9EUM0_9GAMM</name>
<reference evidence="5" key="1">
    <citation type="submission" date="2016-05" db="EMBL/GenBank/DDBJ databases">
        <authorList>
            <person name="Baek K."/>
            <person name="Yang S.-J."/>
        </authorList>
    </citation>
    <scope>NUCLEOTIDE SEQUENCE [LARGE SCALE GENOMIC DNA]</scope>
    <source>
        <strain evidence="5">ST58-10</strain>
    </source>
</reference>
<accession>A0A1A9EUM0</accession>
<dbReference type="STRING" id="1821621.A8C75_01920"/>
<keyword evidence="2" id="KW-0812">Transmembrane</keyword>
<dbReference type="EMBL" id="CP015839">
    <property type="protein sequence ID" value="ANG61341.1"/>
    <property type="molecule type" value="Genomic_DNA"/>
</dbReference>
<dbReference type="InterPro" id="IPR052521">
    <property type="entry name" value="Cell_div_SPOR-domain"/>
</dbReference>
<dbReference type="InterPro" id="IPR007730">
    <property type="entry name" value="SPOR-like_dom"/>
</dbReference>
<feature type="transmembrane region" description="Helical" evidence="2">
    <location>
        <begin position="36"/>
        <end position="55"/>
    </location>
</feature>
<evidence type="ECO:0000256" key="1">
    <source>
        <dbReference type="SAM" id="MobiDB-lite"/>
    </source>
</evidence>
<organism evidence="4 5">
    <name type="scientific">Marinobacterium aestuarii</name>
    <dbReference type="NCBI Taxonomy" id="1821621"/>
    <lineage>
        <taxon>Bacteria</taxon>
        <taxon>Pseudomonadati</taxon>
        <taxon>Pseudomonadota</taxon>
        <taxon>Gammaproteobacteria</taxon>
        <taxon>Oceanospirillales</taxon>
        <taxon>Oceanospirillaceae</taxon>
        <taxon>Marinobacterium</taxon>
    </lineage>
</organism>
<dbReference type="InterPro" id="IPR036680">
    <property type="entry name" value="SPOR-like_sf"/>
</dbReference>
<gene>
    <name evidence="4" type="ORF">A8C75_01920</name>
</gene>
<dbReference type="GO" id="GO:0042834">
    <property type="term" value="F:peptidoglycan binding"/>
    <property type="evidence" value="ECO:0007669"/>
    <property type="project" value="InterPro"/>
</dbReference>
<dbReference type="Proteomes" id="UP000078070">
    <property type="component" value="Chromosome"/>
</dbReference>
<feature type="domain" description="SPOR" evidence="3">
    <location>
        <begin position="144"/>
        <end position="223"/>
    </location>
</feature>
<dbReference type="SUPFAM" id="SSF110997">
    <property type="entry name" value="Sporulation related repeat"/>
    <property type="match status" value="1"/>
</dbReference>
<keyword evidence="2" id="KW-1133">Transmembrane helix</keyword>
<feature type="region of interest" description="Disordered" evidence="1">
    <location>
        <begin position="1"/>
        <end position="34"/>
    </location>
</feature>
<dbReference type="PANTHER" id="PTHR38687:SF2">
    <property type="entry name" value="CELL DIVISION PROTEIN FTSN"/>
    <property type="match status" value="1"/>
</dbReference>
<dbReference type="Gene3D" id="3.30.70.1070">
    <property type="entry name" value="Sporulation related repeat"/>
    <property type="match status" value="1"/>
</dbReference>
<keyword evidence="2" id="KW-0472">Membrane</keyword>
<dbReference type="KEGG" id="mars:A8C75_01920"/>
<evidence type="ECO:0000313" key="5">
    <source>
        <dbReference type="Proteomes" id="UP000078070"/>
    </source>
</evidence>
<dbReference type="PANTHER" id="PTHR38687">
    <property type="entry name" value="CELL DIVISION PROTEIN DEDD-RELATED"/>
    <property type="match status" value="1"/>
</dbReference>
<sequence length="223" mass="24423">MASRKDFAQKNNRSSGASRSRSSAPSKPAPRRTKSAWPLALVVVVAIGGLVYGLMQLNSFQSAPAKSQAKTLIPIPAPVAAKPEPRPKTRTPDTAPVPKAAVKEISVDSSEPEPQTRFDFYEMLPKSEVQTPTVEAYKSTPRDAKLEQSYLLQAGSFRDPADAERMRAQLLLAGLPNVRTSKSEGSNGTWYRVRTGPFDNRAAINKAQNKMAKMRIQAMEIQQ</sequence>
<dbReference type="OrthoDB" id="8558195at2"/>
<dbReference type="RefSeq" id="WP_067377328.1">
    <property type="nucleotide sequence ID" value="NZ_CP015839.1"/>
</dbReference>
<feature type="compositionally biased region" description="Low complexity" evidence="1">
    <location>
        <begin position="13"/>
        <end position="26"/>
    </location>
</feature>